<reference evidence="8" key="1">
    <citation type="submission" date="2022-11" db="EMBL/GenBank/DDBJ databases">
        <authorList>
            <person name="Petersen C."/>
        </authorList>
    </citation>
    <scope>NUCLEOTIDE SEQUENCE</scope>
    <source>
        <strain evidence="8">IBT 16849</strain>
    </source>
</reference>
<evidence type="ECO:0000313" key="9">
    <source>
        <dbReference type="Proteomes" id="UP001150879"/>
    </source>
</evidence>
<keyword evidence="1" id="KW-0479">Metal-binding</keyword>
<accession>A0A9W9T5D5</accession>
<reference evidence="8" key="2">
    <citation type="journal article" date="2023" name="IMA Fungus">
        <title>Comparative genomic study of the Penicillium genus elucidates a diverse pangenome and 15 lateral gene transfer events.</title>
        <authorList>
            <person name="Petersen C."/>
            <person name="Sorensen T."/>
            <person name="Nielsen M.R."/>
            <person name="Sondergaard T.E."/>
            <person name="Sorensen J.L."/>
            <person name="Fitzpatrick D.A."/>
            <person name="Frisvad J.C."/>
            <person name="Nielsen K.L."/>
        </authorList>
    </citation>
    <scope>NUCLEOTIDE SEQUENCE</scope>
    <source>
        <strain evidence="8">IBT 16849</strain>
    </source>
</reference>
<dbReference type="GO" id="GO:0006351">
    <property type="term" value="P:DNA-templated transcription"/>
    <property type="evidence" value="ECO:0007669"/>
    <property type="project" value="InterPro"/>
</dbReference>
<dbReference type="GO" id="GO:0008270">
    <property type="term" value="F:zinc ion binding"/>
    <property type="evidence" value="ECO:0007669"/>
    <property type="project" value="InterPro"/>
</dbReference>
<evidence type="ECO:0000256" key="2">
    <source>
        <dbReference type="ARBA" id="ARBA00023015"/>
    </source>
</evidence>
<proteinExistence type="predicted"/>
<evidence type="ECO:0000259" key="7">
    <source>
        <dbReference type="PROSITE" id="PS50048"/>
    </source>
</evidence>
<dbReference type="SMART" id="SM00906">
    <property type="entry name" value="Fungal_trans"/>
    <property type="match status" value="1"/>
</dbReference>
<keyword evidence="9" id="KW-1185">Reference proteome</keyword>
<keyword evidence="4" id="KW-0804">Transcription</keyword>
<dbReference type="PANTHER" id="PTHR46910:SF39">
    <property type="entry name" value="ZN(II)2CYS6 TRANSCRIPTION FACTOR (EUROFUNG)"/>
    <property type="match status" value="1"/>
</dbReference>
<evidence type="ECO:0000256" key="5">
    <source>
        <dbReference type="ARBA" id="ARBA00023242"/>
    </source>
</evidence>
<feature type="region of interest" description="Disordered" evidence="6">
    <location>
        <begin position="118"/>
        <end position="160"/>
    </location>
</feature>
<evidence type="ECO:0000256" key="6">
    <source>
        <dbReference type="SAM" id="MobiDB-lite"/>
    </source>
</evidence>
<feature type="domain" description="Zn(2)-C6 fungal-type" evidence="7">
    <location>
        <begin position="40"/>
        <end position="71"/>
    </location>
</feature>
<dbReference type="PROSITE" id="PS50048">
    <property type="entry name" value="ZN2_CY6_FUNGAL_2"/>
    <property type="match status" value="1"/>
</dbReference>
<dbReference type="OrthoDB" id="3266505at2759"/>
<gene>
    <name evidence="8" type="ORF">N7472_000292</name>
</gene>
<keyword evidence="3" id="KW-0238">DNA-binding</keyword>
<organism evidence="8 9">
    <name type="scientific">Penicillium cf. griseofulvum</name>
    <dbReference type="NCBI Taxonomy" id="2972120"/>
    <lineage>
        <taxon>Eukaryota</taxon>
        <taxon>Fungi</taxon>
        <taxon>Dikarya</taxon>
        <taxon>Ascomycota</taxon>
        <taxon>Pezizomycotina</taxon>
        <taxon>Eurotiomycetes</taxon>
        <taxon>Eurotiomycetidae</taxon>
        <taxon>Eurotiales</taxon>
        <taxon>Aspergillaceae</taxon>
        <taxon>Penicillium</taxon>
    </lineage>
</organism>
<dbReference type="GO" id="GO:0000981">
    <property type="term" value="F:DNA-binding transcription factor activity, RNA polymerase II-specific"/>
    <property type="evidence" value="ECO:0007669"/>
    <property type="project" value="InterPro"/>
</dbReference>
<dbReference type="PANTHER" id="PTHR46910">
    <property type="entry name" value="TRANSCRIPTION FACTOR PDR1"/>
    <property type="match status" value="1"/>
</dbReference>
<dbReference type="EMBL" id="JAPQKP010000001">
    <property type="protein sequence ID" value="KAJ5210153.1"/>
    <property type="molecule type" value="Genomic_DNA"/>
</dbReference>
<dbReference type="Proteomes" id="UP001150879">
    <property type="component" value="Unassembled WGS sequence"/>
</dbReference>
<keyword evidence="5" id="KW-0539">Nucleus</keyword>
<dbReference type="Pfam" id="PF00172">
    <property type="entry name" value="Zn_clus"/>
    <property type="match status" value="1"/>
</dbReference>
<name>A0A9W9T5D5_9EURO</name>
<dbReference type="SMART" id="SM00066">
    <property type="entry name" value="GAL4"/>
    <property type="match status" value="1"/>
</dbReference>
<protein>
    <submittedName>
        <fullName evidence="8">Transcription factor</fullName>
    </submittedName>
</protein>
<evidence type="ECO:0000313" key="8">
    <source>
        <dbReference type="EMBL" id="KAJ5210153.1"/>
    </source>
</evidence>
<dbReference type="InterPro" id="IPR007219">
    <property type="entry name" value="XnlR_reg_dom"/>
</dbReference>
<dbReference type="GO" id="GO:0003677">
    <property type="term" value="F:DNA binding"/>
    <property type="evidence" value="ECO:0007669"/>
    <property type="project" value="UniProtKB-KW"/>
</dbReference>
<evidence type="ECO:0000256" key="4">
    <source>
        <dbReference type="ARBA" id="ARBA00023163"/>
    </source>
</evidence>
<dbReference type="CDD" id="cd12148">
    <property type="entry name" value="fungal_TF_MHR"/>
    <property type="match status" value="1"/>
</dbReference>
<dbReference type="SUPFAM" id="SSF57701">
    <property type="entry name" value="Zn2/Cys6 DNA-binding domain"/>
    <property type="match status" value="1"/>
</dbReference>
<dbReference type="Gene3D" id="4.10.240.10">
    <property type="entry name" value="Zn(2)-C6 fungal-type DNA-binding domain"/>
    <property type="match status" value="1"/>
</dbReference>
<dbReference type="InterPro" id="IPR001138">
    <property type="entry name" value="Zn2Cys6_DnaBD"/>
</dbReference>
<dbReference type="InterPro" id="IPR050987">
    <property type="entry name" value="AtrR-like"/>
</dbReference>
<keyword evidence="2" id="KW-0805">Transcription regulation</keyword>
<evidence type="ECO:0000256" key="1">
    <source>
        <dbReference type="ARBA" id="ARBA00022723"/>
    </source>
</evidence>
<feature type="compositionally biased region" description="Polar residues" evidence="6">
    <location>
        <begin position="118"/>
        <end position="128"/>
    </location>
</feature>
<evidence type="ECO:0000256" key="3">
    <source>
        <dbReference type="ARBA" id="ARBA00023125"/>
    </source>
</evidence>
<comment type="caution">
    <text evidence="8">The sequence shown here is derived from an EMBL/GenBank/DDBJ whole genome shotgun (WGS) entry which is preliminary data.</text>
</comment>
<dbReference type="Pfam" id="PF04082">
    <property type="entry name" value="Fungal_trans"/>
    <property type="match status" value="1"/>
</dbReference>
<sequence>MPANYPSPTFRITAAMQANKTHKRRWEKEDTLPRKRARQSCEACKARKTKCVGVENGDCEYCKSLNVPCEFNLKNRKRPFYRVSEETYDCLVKLLRRFVSEEELPELTVQTISAYLEQMRSNPPSQISPDGRDRDVEPSDAVSAPNPQDDPQEHDPQELAVPNDNSLFQEELGCMTLDSMGKYRYVGANSSLRWYHAARMVSERPVLSDPRVVIPLKTGLLPPTTPESVTNQHRVEHYLPCHRLSMEYTTRFFAQAHSMHCFYSVEQFYTMLDHTLENRGKTSSASWLCSLYAIFAIGSIRSNGRPTTSDKALPEDIQTPAGYLALAKELIPRVAEDADIESVRAFALLSLAMHSNCYSLEAYLYLGTAARIGFSLGLHRDIFPKTLSTVDRERHRRVWWTVYVLDHEMANRYGYPCAISDDLGFMTTGPASEQILDPSPNMPQGFQALSISLVQLQKKINMDYTESNHTEEVVGQGTSSSALGLHCTPATFAIDRSSPFAVLVISDLNFTSVLVTLATPALKRQRWEAMCILLLALRKAQSAKHQDMLRTCLGTLASMEKVGWCERIVPDIQARVYESGLLDSEAPTGIQDQSLLSDGPGSSEYAEFDFDVSQWDLFQPQGLDSFAQLMNTFPDATFAAGMEHLF</sequence>
<dbReference type="AlphaFoldDB" id="A0A9W9T5D5"/>
<dbReference type="InterPro" id="IPR036864">
    <property type="entry name" value="Zn2-C6_fun-type_DNA-bd_sf"/>
</dbReference>
<dbReference type="PROSITE" id="PS00463">
    <property type="entry name" value="ZN2_CY6_FUNGAL_1"/>
    <property type="match status" value="1"/>
</dbReference>
<dbReference type="CDD" id="cd00067">
    <property type="entry name" value="GAL4"/>
    <property type="match status" value="1"/>
</dbReference>